<sequence>MSERRATRMLRGVALLVAALLLPACAGLPTSGDVAVGLVLGESAADVDFLPVASGPIQGAGPQEIVEGFLEAGITTSDNWATAREFLAPSLQRSWRPAAGVSIDVGTETRVLTSSVPADAVDEAESADVQVRLDLVAIVDEAGAYAEAPGSSPTMFALERMDDGEWRITQAPDGIVIDEPRFSNVFDGYPLQYFDGAWSRLVPDVRWFPRRQSPATTVTQALIDGSPSPWLGPAVQTAFPADVQLAQDAVLITDQVAEVALTRPAVGLDQVTLSRMRTQLQETLKAAGVSVSQVRFAVDGRTLEAGVVELVDMPADVGTLVLQDGVFGRIVGDEVTAVPGISQGIVAIDQPIASIDVAVDDSHAAVQLADGHVYLVGEGSIDELDSRPGLIEPSLDPYGYTWTVPAGEPGAVKAWGSDVVEHPVANAWPNASAISDLRVSSDGARVAAVVTVGQQRWVVVAAVVRDPSGVPIELGDVKQITLISAPATGLAWLGTERLAVLVDPQGPQVLTQMVGGPGAVEAAPEGAVSIAGARTVGGLRVVGVGGQLFAHAGSTWREIATGITVLATRAGE</sequence>
<proteinExistence type="predicted"/>
<keyword evidence="1" id="KW-0732">Signal</keyword>
<dbReference type="Pfam" id="PF10646">
    <property type="entry name" value="Germane"/>
    <property type="match status" value="1"/>
</dbReference>
<evidence type="ECO:0000256" key="1">
    <source>
        <dbReference type="SAM" id="SignalP"/>
    </source>
</evidence>
<evidence type="ECO:0000259" key="3">
    <source>
        <dbReference type="Pfam" id="PF10647"/>
    </source>
</evidence>
<name>A0AAU7W142_9MICO</name>
<dbReference type="Pfam" id="PF25976">
    <property type="entry name" value="LpqB_N"/>
    <property type="match status" value="1"/>
</dbReference>
<dbReference type="AlphaFoldDB" id="A0AAU7W142"/>
<feature type="chain" id="PRO_5043772950" evidence="1">
    <location>
        <begin position="27"/>
        <end position="572"/>
    </location>
</feature>
<evidence type="ECO:0000259" key="2">
    <source>
        <dbReference type="Pfam" id="PF10646"/>
    </source>
</evidence>
<dbReference type="Pfam" id="PF10647">
    <property type="entry name" value="Gmad1"/>
    <property type="match status" value="1"/>
</dbReference>
<evidence type="ECO:0000313" key="5">
    <source>
        <dbReference type="EMBL" id="XBX79678.1"/>
    </source>
</evidence>
<feature type="domain" description="Lipoprotein LpqB N-terminal" evidence="4">
    <location>
        <begin position="55"/>
        <end position="182"/>
    </location>
</feature>
<organism evidence="5">
    <name type="scientific">Microbacterium sp. A8/3-1</name>
    <dbReference type="NCBI Taxonomy" id="3160749"/>
    <lineage>
        <taxon>Bacteria</taxon>
        <taxon>Bacillati</taxon>
        <taxon>Actinomycetota</taxon>
        <taxon>Actinomycetes</taxon>
        <taxon>Micrococcales</taxon>
        <taxon>Microbacteriaceae</taxon>
        <taxon>Microbacterium</taxon>
    </lineage>
</organism>
<accession>A0AAU7W142</accession>
<dbReference type="EMBL" id="CP158357">
    <property type="protein sequence ID" value="XBX79678.1"/>
    <property type="molecule type" value="Genomic_DNA"/>
</dbReference>
<protein>
    <submittedName>
        <fullName evidence="5">LpqB family beta-propeller domain-containing protein</fullName>
    </submittedName>
</protein>
<dbReference type="InterPro" id="IPR019606">
    <property type="entry name" value="GerMN"/>
</dbReference>
<dbReference type="InterPro" id="IPR059026">
    <property type="entry name" value="LpqB_N"/>
</dbReference>
<feature type="domain" description="GerMN" evidence="2">
    <location>
        <begin position="200"/>
        <end position="304"/>
    </location>
</feature>
<dbReference type="InterPro" id="IPR018910">
    <property type="entry name" value="LpqB_C"/>
</dbReference>
<dbReference type="RefSeq" id="WP_350352642.1">
    <property type="nucleotide sequence ID" value="NZ_CP158357.1"/>
</dbReference>
<gene>
    <name evidence="5" type="ORF">ABS642_06220</name>
</gene>
<feature type="domain" description="Lipoprotein LpqB C-terminal" evidence="3">
    <location>
        <begin position="329"/>
        <end position="562"/>
    </location>
</feature>
<feature type="signal peptide" evidence="1">
    <location>
        <begin position="1"/>
        <end position="26"/>
    </location>
</feature>
<evidence type="ECO:0000259" key="4">
    <source>
        <dbReference type="Pfam" id="PF25976"/>
    </source>
</evidence>
<reference evidence="5" key="1">
    <citation type="submission" date="2024-06" db="EMBL/GenBank/DDBJ databases">
        <title>Draft genome sequence of Microbacterium sp. strain A8/3-1, isolated from Oxytropis tragacanthoides Fisch. ex DC. Root nodules in the Altai region of Russia.</title>
        <authorList>
            <person name="Sazanova A."/>
            <person name="Guro P."/>
            <person name="Kuznetsova I."/>
            <person name="Belimov A."/>
            <person name="Safronova V."/>
        </authorList>
    </citation>
    <scope>NUCLEOTIDE SEQUENCE</scope>
    <source>
        <strain evidence="5">A8/3-1</strain>
    </source>
</reference>